<feature type="region of interest" description="Disordered" evidence="1">
    <location>
        <begin position="1"/>
        <end position="77"/>
    </location>
</feature>
<feature type="compositionally biased region" description="Basic residues" evidence="1">
    <location>
        <begin position="153"/>
        <end position="169"/>
    </location>
</feature>
<feature type="compositionally biased region" description="Basic residues" evidence="1">
    <location>
        <begin position="1"/>
        <end position="12"/>
    </location>
</feature>
<dbReference type="AlphaFoldDB" id="A0A6J4I9F4"/>
<feature type="compositionally biased region" description="Low complexity" evidence="1">
    <location>
        <begin position="84"/>
        <end position="98"/>
    </location>
</feature>
<evidence type="ECO:0000256" key="1">
    <source>
        <dbReference type="SAM" id="MobiDB-lite"/>
    </source>
</evidence>
<accession>A0A6J4I9F4</accession>
<evidence type="ECO:0000313" key="2">
    <source>
        <dbReference type="EMBL" id="CAA9243914.1"/>
    </source>
</evidence>
<organism evidence="2">
    <name type="scientific">uncultured Mycobacteriales bacterium</name>
    <dbReference type="NCBI Taxonomy" id="581187"/>
    <lineage>
        <taxon>Bacteria</taxon>
        <taxon>Bacillati</taxon>
        <taxon>Actinomycetota</taxon>
        <taxon>Actinomycetes</taxon>
        <taxon>Mycobacteriales</taxon>
        <taxon>environmental samples</taxon>
    </lineage>
</organism>
<feature type="compositionally biased region" description="Low complexity" evidence="1">
    <location>
        <begin position="143"/>
        <end position="152"/>
    </location>
</feature>
<feature type="non-terminal residue" evidence="2">
    <location>
        <position position="306"/>
    </location>
</feature>
<proteinExistence type="predicted"/>
<feature type="compositionally biased region" description="Low complexity" evidence="1">
    <location>
        <begin position="37"/>
        <end position="49"/>
    </location>
</feature>
<dbReference type="EMBL" id="CADCTP010000145">
    <property type="protein sequence ID" value="CAA9243914.1"/>
    <property type="molecule type" value="Genomic_DNA"/>
</dbReference>
<feature type="compositionally biased region" description="Basic residues" evidence="1">
    <location>
        <begin position="292"/>
        <end position="306"/>
    </location>
</feature>
<name>A0A6J4I9F4_9ACTN</name>
<feature type="compositionally biased region" description="Basic residues" evidence="1">
    <location>
        <begin position="252"/>
        <end position="278"/>
    </location>
</feature>
<feature type="region of interest" description="Disordered" evidence="1">
    <location>
        <begin position="84"/>
        <end position="103"/>
    </location>
</feature>
<feature type="region of interest" description="Disordered" evidence="1">
    <location>
        <begin position="143"/>
        <end position="306"/>
    </location>
</feature>
<protein>
    <submittedName>
        <fullName evidence="2">TOMM biosynthesis dehydrogenase (Protein B)</fullName>
    </submittedName>
</protein>
<reference evidence="2" key="1">
    <citation type="submission" date="2020-02" db="EMBL/GenBank/DDBJ databases">
        <authorList>
            <person name="Meier V. D."/>
        </authorList>
    </citation>
    <scope>NUCLEOTIDE SEQUENCE</scope>
    <source>
        <strain evidence="2">AVDCRST_MAG41</strain>
    </source>
</reference>
<feature type="non-terminal residue" evidence="2">
    <location>
        <position position="1"/>
    </location>
</feature>
<sequence>ECRPAVRRRRHVAQPGPDGAGRLLPELAGQAAQGQVLPRHGPAAAAGRRLPARRVGRPRPGPGPRAGGAVHAAAGRRDAARLVRAGGAAPGRPGQHRPVVAARLPGGELVPRCRVRRRPLPGQRLLGRRAGRPAAARRLPLLAEPARAGAAAHRGRLRPGPAGRRRGGHRPVPGPRGPDLAELLQVQQLQLPRRDHGHRRAAADLADVGGCARAGRRPGAVVRRAAADRAARRGPGPGSRPGRGAAALGPGGRRRKRHHRHRRRRRRHAAGPPGRRRQVQGPADLRPGPGRAPRHRAGRAAAGSRR</sequence>
<feature type="compositionally biased region" description="Low complexity" evidence="1">
    <location>
        <begin position="203"/>
        <end position="224"/>
    </location>
</feature>
<gene>
    <name evidence="2" type="ORF">AVDCRST_MAG41-1575</name>
</gene>